<reference evidence="1 2" key="1">
    <citation type="journal article" date="2016" name="Nat. Commun.">
        <title>Thousands of microbial genomes shed light on interconnected biogeochemical processes in an aquifer system.</title>
        <authorList>
            <person name="Anantharaman K."/>
            <person name="Brown C.T."/>
            <person name="Hug L.A."/>
            <person name="Sharon I."/>
            <person name="Castelle C.J."/>
            <person name="Probst A.J."/>
            <person name="Thomas B.C."/>
            <person name="Singh A."/>
            <person name="Wilkins M.J."/>
            <person name="Karaoz U."/>
            <person name="Brodie E.L."/>
            <person name="Williams K.H."/>
            <person name="Hubbard S.S."/>
            <person name="Banfield J.F."/>
        </authorList>
    </citation>
    <scope>NUCLEOTIDE SEQUENCE [LARGE SCALE GENOMIC DNA]</scope>
</reference>
<proteinExistence type="predicted"/>
<dbReference type="Proteomes" id="UP000178558">
    <property type="component" value="Unassembled WGS sequence"/>
</dbReference>
<organism evidence="1 2">
    <name type="scientific">Candidatus Roizmanbacteria bacterium RIFCSPLOWO2_01_FULL_40_42</name>
    <dbReference type="NCBI Taxonomy" id="1802066"/>
    <lineage>
        <taxon>Bacteria</taxon>
        <taxon>Candidatus Roizmaniibacteriota</taxon>
    </lineage>
</organism>
<gene>
    <name evidence="1" type="ORF">A3B50_03885</name>
</gene>
<evidence type="ECO:0000313" key="1">
    <source>
        <dbReference type="EMBL" id="OGK49896.1"/>
    </source>
</evidence>
<sequence>MPLERTITPSPPDLLIVYMLGVPPALSAVIHPDHPAHPGTLAHFRNVISNDFDNGTANLLVHRLLKGIGTEGEFWTDERRKGALTLLQRTPLIRIPTVGASLESVVESLTPDGFIIKGSVTDAIKAIKICAPYLTDKRFNSIMEKMEKLGSKYDEDGGLYIKLQLEEIEPPDQSERVYKLKKLYSIEEMLGLMDPDGDLTEVEQKTARLHLEGAAMTDIVKKLKTTTNDVAETLHRMGLIKRPLTAKERVDRDRKILRLDFLGWSLQDIATELQSNTSTMRKRLRELKAREKEKEIK</sequence>
<dbReference type="AlphaFoldDB" id="A0A1F7J2R4"/>
<evidence type="ECO:0000313" key="2">
    <source>
        <dbReference type="Proteomes" id="UP000178558"/>
    </source>
</evidence>
<comment type="caution">
    <text evidence="1">The sequence shown here is derived from an EMBL/GenBank/DDBJ whole genome shotgun (WGS) entry which is preliminary data.</text>
</comment>
<name>A0A1F7J2R4_9BACT</name>
<accession>A0A1F7J2R4</accession>
<dbReference type="EMBL" id="MGAQ01000024">
    <property type="protein sequence ID" value="OGK49896.1"/>
    <property type="molecule type" value="Genomic_DNA"/>
</dbReference>
<protein>
    <submittedName>
        <fullName evidence="1">Uncharacterized protein</fullName>
    </submittedName>
</protein>